<reference evidence="4 5" key="1">
    <citation type="submission" date="2024-02" db="EMBL/GenBank/DDBJ databases">
        <title>Lysinimicrobium sediminis NBRC 112286.</title>
        <authorList>
            <person name="Ichikawa N."/>
            <person name="Katano-Makiyama Y."/>
            <person name="Hidaka K."/>
        </authorList>
    </citation>
    <scope>NUCLEOTIDE SEQUENCE [LARGE SCALE GENOMIC DNA]</scope>
    <source>
        <strain evidence="4 5">NBRC 112286</strain>
    </source>
</reference>
<comment type="caution">
    <text evidence="4">The sequence shown here is derived from an EMBL/GenBank/DDBJ whole genome shotgun (WGS) entry which is preliminary data.</text>
</comment>
<organism evidence="4 5">
    <name type="scientific">Demequina sediminis</name>
    <dbReference type="NCBI Taxonomy" id="1930058"/>
    <lineage>
        <taxon>Bacteria</taxon>
        <taxon>Bacillati</taxon>
        <taxon>Actinomycetota</taxon>
        <taxon>Actinomycetes</taxon>
        <taxon>Micrococcales</taxon>
        <taxon>Demequinaceae</taxon>
        <taxon>Demequina</taxon>
    </lineage>
</organism>
<evidence type="ECO:0000313" key="4">
    <source>
        <dbReference type="EMBL" id="GAA5518632.1"/>
    </source>
</evidence>
<dbReference type="Pfam" id="PF21946">
    <property type="entry name" value="LppM"/>
    <property type="match status" value="1"/>
</dbReference>
<feature type="domain" description="LppM" evidence="3">
    <location>
        <begin position="23"/>
        <end position="172"/>
    </location>
</feature>
<proteinExistence type="predicted"/>
<keyword evidence="2" id="KW-1133">Transmembrane helix</keyword>
<evidence type="ECO:0000256" key="2">
    <source>
        <dbReference type="SAM" id="Phobius"/>
    </source>
</evidence>
<gene>
    <name evidence="4" type="ORF">Lsed01_01062</name>
</gene>
<dbReference type="InterPro" id="IPR053807">
    <property type="entry name" value="LppM"/>
</dbReference>
<name>A0ABP9WFN9_9MICO</name>
<dbReference type="EMBL" id="BAABRR010000004">
    <property type="protein sequence ID" value="GAA5518632.1"/>
    <property type="molecule type" value="Genomic_DNA"/>
</dbReference>
<feature type="transmembrane region" description="Helical" evidence="2">
    <location>
        <begin position="184"/>
        <end position="207"/>
    </location>
</feature>
<dbReference type="Proteomes" id="UP001426770">
    <property type="component" value="Unassembled WGS sequence"/>
</dbReference>
<evidence type="ECO:0000259" key="3">
    <source>
        <dbReference type="Pfam" id="PF21946"/>
    </source>
</evidence>
<keyword evidence="2" id="KW-0812">Transmembrane</keyword>
<sequence length="295" mass="30137">MRTTLRAIALGLVATLALAGCLRIDMSITLNEDDTADGSFLMAVEKGSGEAFEMTDEDLVEQFSSETGADFENGTVEPYEDDTHIGQLITFTGEPLAGLDEGDGSMSITRDGDDYVVAGAFDATGGEDMGSIPGAEMTLAITFPGPVSEHNGTLEGTTVTWDLMTLDEDLSARGAASPDTGLPLWAWIAIGAGVLVLAGIAVVLVVVRRRPAPAGEAAFAPYAPVTDAAAAPAPTGTFEPVPAPAAGDTAVFAPPATPEAVEAAETAPIEPSVPVETASTEPASSDDAPEENPSR</sequence>
<evidence type="ECO:0000256" key="1">
    <source>
        <dbReference type="SAM" id="MobiDB-lite"/>
    </source>
</evidence>
<keyword evidence="5" id="KW-1185">Reference proteome</keyword>
<protein>
    <recommendedName>
        <fullName evidence="3">LppM domain-containing protein</fullName>
    </recommendedName>
</protein>
<keyword evidence="2" id="KW-0472">Membrane</keyword>
<dbReference type="PROSITE" id="PS51257">
    <property type="entry name" value="PROKAR_LIPOPROTEIN"/>
    <property type="match status" value="1"/>
</dbReference>
<feature type="compositionally biased region" description="Low complexity" evidence="1">
    <location>
        <begin position="249"/>
        <end position="270"/>
    </location>
</feature>
<dbReference type="RefSeq" id="WP_286214366.1">
    <property type="nucleotide sequence ID" value="NZ_AP027736.1"/>
</dbReference>
<accession>A0ABP9WFN9</accession>
<evidence type="ECO:0000313" key="5">
    <source>
        <dbReference type="Proteomes" id="UP001426770"/>
    </source>
</evidence>
<feature type="region of interest" description="Disordered" evidence="1">
    <location>
        <begin position="234"/>
        <end position="295"/>
    </location>
</feature>